<evidence type="ECO:0000256" key="5">
    <source>
        <dbReference type="ARBA" id="ARBA00023237"/>
    </source>
</evidence>
<comment type="subcellular location">
    <subcellularLocation>
        <location evidence="1">Cell outer membrane</location>
    </subcellularLocation>
</comment>
<sequence>MKTFKHILTLGAFSATLGLGLLTSCSQDNLEVKPRTSLASEVAFDTPSRVLLQVNNMYDFMKAGAFLGGRYQIYGDIRADDFINRTSNGVTGVAVWQHTLTEASQNDVINLWGAAYQAINQINVLLAGLETNTSKFAAAPFPADFAATAAGYKAEGQFLRALAYYSLLQYYARPYADGNGSKPGLPLRLMAETDLGNNNLARSTVAEVYDQILKDLNAAEESLLVTTTNTVTRAHQNTAIALKTRVYLSMGRYADVIREGNKIVSATAPFRASTGVAHALNPSIAAVFTSEQNGVESILSFPFTAQDQPGTQNQLAFYYLPPTQGGNGEYNLNTAGVIANTRFKATDARLTSFTTRVGTTTYLTKYRNGGTSAAPYTDNAPVIRYSEVLLNLAEALARTEGLANVRALELLNAVHTRAGSDAYTAATFTGTFSLVDAILLERRLEFLGEGLRNNDIMRLLQPIPAKSVVPAVLPSAVSYIWPIPSSELGSNLLMTRN</sequence>
<dbReference type="EMBL" id="JABKAV010000067">
    <property type="protein sequence ID" value="NVO86305.1"/>
    <property type="molecule type" value="Genomic_DNA"/>
</dbReference>
<evidence type="ECO:0000256" key="2">
    <source>
        <dbReference type="ARBA" id="ARBA00006275"/>
    </source>
</evidence>
<comment type="caution">
    <text evidence="8">The sequence shown here is derived from an EMBL/GenBank/DDBJ whole genome shotgun (WGS) entry which is preliminary data.</text>
</comment>
<evidence type="ECO:0000256" key="4">
    <source>
        <dbReference type="ARBA" id="ARBA00023136"/>
    </source>
</evidence>
<dbReference type="Pfam" id="PF07980">
    <property type="entry name" value="SusD_RagB"/>
    <property type="match status" value="1"/>
</dbReference>
<dbReference type="PROSITE" id="PS51257">
    <property type="entry name" value="PROKAR_LIPOPROTEIN"/>
    <property type="match status" value="1"/>
</dbReference>
<name>A0ABX2Q5Q3_9BACT</name>
<dbReference type="Proteomes" id="UP000626554">
    <property type="component" value="Unassembled WGS sequence"/>
</dbReference>
<dbReference type="Gene3D" id="1.25.40.390">
    <property type="match status" value="1"/>
</dbReference>
<keyword evidence="9" id="KW-1185">Reference proteome</keyword>
<evidence type="ECO:0000259" key="6">
    <source>
        <dbReference type="Pfam" id="PF07980"/>
    </source>
</evidence>
<feature type="domain" description="SusD-like N-terminal" evidence="7">
    <location>
        <begin position="30"/>
        <end position="248"/>
    </location>
</feature>
<protein>
    <submittedName>
        <fullName evidence="8">RagB/SusD family nutrient uptake outer membrane protein</fullName>
    </submittedName>
</protein>
<keyword evidence="4" id="KW-0472">Membrane</keyword>
<evidence type="ECO:0000313" key="9">
    <source>
        <dbReference type="Proteomes" id="UP000626554"/>
    </source>
</evidence>
<reference evidence="8 9" key="1">
    <citation type="submission" date="2020-05" db="EMBL/GenBank/DDBJ databases">
        <title>Hymenobacter terrestris sp. nov. and Hymenobacter lapidiphilus sp. nov., isolated from regoliths in Antarctica.</title>
        <authorList>
            <person name="Sedlacek I."/>
            <person name="Pantucek R."/>
            <person name="Zeman M."/>
            <person name="Holochova P."/>
            <person name="Kralova S."/>
            <person name="Stankova E."/>
            <person name="Sedo O."/>
            <person name="Micenkova L."/>
            <person name="Svec P."/>
            <person name="Gupta V."/>
            <person name="Sood U."/>
            <person name="Korpole U.S."/>
            <person name="Lal R."/>
        </authorList>
    </citation>
    <scope>NUCLEOTIDE SEQUENCE [LARGE SCALE GENOMIC DNA]</scope>
    <source>
        <strain evidence="8 9">P5252</strain>
    </source>
</reference>
<gene>
    <name evidence="8" type="ORF">HW556_15575</name>
</gene>
<proteinExistence type="inferred from homology"/>
<dbReference type="InterPro" id="IPR012944">
    <property type="entry name" value="SusD_RagB_dom"/>
</dbReference>
<feature type="domain" description="RagB/SusD" evidence="6">
    <location>
        <begin position="355"/>
        <end position="458"/>
    </location>
</feature>
<evidence type="ECO:0000256" key="3">
    <source>
        <dbReference type="ARBA" id="ARBA00022729"/>
    </source>
</evidence>
<organism evidence="8 9">
    <name type="scientific">Hymenobacter terrestris</name>
    <dbReference type="NCBI Taxonomy" id="2748310"/>
    <lineage>
        <taxon>Bacteria</taxon>
        <taxon>Pseudomonadati</taxon>
        <taxon>Bacteroidota</taxon>
        <taxon>Cytophagia</taxon>
        <taxon>Cytophagales</taxon>
        <taxon>Hymenobacteraceae</taxon>
        <taxon>Hymenobacter</taxon>
    </lineage>
</organism>
<keyword evidence="5" id="KW-0998">Cell outer membrane</keyword>
<evidence type="ECO:0000256" key="1">
    <source>
        <dbReference type="ARBA" id="ARBA00004442"/>
    </source>
</evidence>
<accession>A0ABX2Q5Q3</accession>
<keyword evidence="3" id="KW-0732">Signal</keyword>
<dbReference type="InterPro" id="IPR033985">
    <property type="entry name" value="SusD-like_N"/>
</dbReference>
<dbReference type="CDD" id="cd08977">
    <property type="entry name" value="SusD"/>
    <property type="match status" value="1"/>
</dbReference>
<evidence type="ECO:0000259" key="7">
    <source>
        <dbReference type="Pfam" id="PF14322"/>
    </source>
</evidence>
<dbReference type="InterPro" id="IPR011990">
    <property type="entry name" value="TPR-like_helical_dom_sf"/>
</dbReference>
<comment type="similarity">
    <text evidence="2">Belongs to the SusD family.</text>
</comment>
<dbReference type="SUPFAM" id="SSF48452">
    <property type="entry name" value="TPR-like"/>
    <property type="match status" value="1"/>
</dbReference>
<dbReference type="RefSeq" id="WP_176901039.1">
    <property type="nucleotide sequence ID" value="NZ_JABKAV010000067.1"/>
</dbReference>
<evidence type="ECO:0000313" key="8">
    <source>
        <dbReference type="EMBL" id="NVO86305.1"/>
    </source>
</evidence>
<dbReference type="Pfam" id="PF14322">
    <property type="entry name" value="SusD-like_3"/>
    <property type="match status" value="1"/>
</dbReference>